<evidence type="ECO:0000256" key="3">
    <source>
        <dbReference type="ARBA" id="ARBA00023163"/>
    </source>
</evidence>
<keyword evidence="1" id="KW-0805">Transcription regulation</keyword>
<keyword evidence="3" id="KW-0804">Transcription</keyword>
<dbReference type="Proteomes" id="UP000481252">
    <property type="component" value="Unassembled WGS sequence"/>
</dbReference>
<dbReference type="InterPro" id="IPR037923">
    <property type="entry name" value="HTH-like"/>
</dbReference>
<evidence type="ECO:0000259" key="4">
    <source>
        <dbReference type="PROSITE" id="PS01124"/>
    </source>
</evidence>
<dbReference type="InterPro" id="IPR003313">
    <property type="entry name" value="AraC-bd"/>
</dbReference>
<dbReference type="EMBL" id="JAAKZG010000002">
    <property type="protein sequence ID" value="NGN40152.1"/>
    <property type="molecule type" value="Genomic_DNA"/>
</dbReference>
<dbReference type="PANTHER" id="PTHR46796:SF2">
    <property type="entry name" value="TRANSCRIPTIONAL REGULATORY PROTEIN"/>
    <property type="match status" value="1"/>
</dbReference>
<protein>
    <submittedName>
        <fullName evidence="5">AraC family transcriptional regulator</fullName>
    </submittedName>
</protein>
<dbReference type="InterPro" id="IPR018060">
    <property type="entry name" value="HTH_AraC"/>
</dbReference>
<dbReference type="Pfam" id="PF02311">
    <property type="entry name" value="AraC_binding"/>
    <property type="match status" value="1"/>
</dbReference>
<evidence type="ECO:0000256" key="2">
    <source>
        <dbReference type="ARBA" id="ARBA00023125"/>
    </source>
</evidence>
<evidence type="ECO:0000313" key="5">
    <source>
        <dbReference type="EMBL" id="NGN40152.1"/>
    </source>
</evidence>
<sequence>MPAVQFRMLRCRTAGVQAVEAATRHAFTRHWHEQYGIGVIHQGAQKSLSGRGMVESVRGDTVTVNPGEVHDGMPLSDAGRSWRMLYFDPAVIQNAFSDMSEGASKDCEFVWPTKTDAEVASLFHRLYAAITEDGPDLLREELLLRLLAGVLRERDEPAALHATPMAIMRARQLIDDEPVAAVTLAELARQSGMSRFQVLRGFARATGFTPHAYLMQRRADLARRLIAQGTPLAEAAAGSGFADQSHMTRTFARKYGISPGAYAATVA</sequence>
<comment type="caution">
    <text evidence="5">The sequence shown here is derived from an EMBL/GenBank/DDBJ whole genome shotgun (WGS) entry which is preliminary data.</text>
</comment>
<reference evidence="5 6" key="1">
    <citation type="submission" date="2020-02" db="EMBL/GenBank/DDBJ databases">
        <title>Genome sequence of the type strain CGMCC 1.15528 of Mesorhizobium zhangyense.</title>
        <authorList>
            <person name="Gao J."/>
            <person name="Sun J."/>
        </authorList>
    </citation>
    <scope>NUCLEOTIDE SEQUENCE [LARGE SCALE GENOMIC DNA]</scope>
    <source>
        <strain evidence="5 6">CGMCC 1.15528</strain>
    </source>
</reference>
<proteinExistence type="predicted"/>
<organism evidence="5 6">
    <name type="scientific">Mesorhizobium zhangyense</name>
    <dbReference type="NCBI Taxonomy" id="1776730"/>
    <lineage>
        <taxon>Bacteria</taxon>
        <taxon>Pseudomonadati</taxon>
        <taxon>Pseudomonadota</taxon>
        <taxon>Alphaproteobacteria</taxon>
        <taxon>Hyphomicrobiales</taxon>
        <taxon>Phyllobacteriaceae</taxon>
        <taxon>Mesorhizobium</taxon>
    </lineage>
</organism>
<name>A0A7C9VA49_9HYPH</name>
<dbReference type="RefSeq" id="WP_165114497.1">
    <property type="nucleotide sequence ID" value="NZ_JAAKZG010000002.1"/>
</dbReference>
<dbReference type="Gene3D" id="1.10.10.60">
    <property type="entry name" value="Homeodomain-like"/>
    <property type="match status" value="2"/>
</dbReference>
<dbReference type="SUPFAM" id="SSF51215">
    <property type="entry name" value="Regulatory protein AraC"/>
    <property type="match status" value="1"/>
</dbReference>
<evidence type="ECO:0000313" key="6">
    <source>
        <dbReference type="Proteomes" id="UP000481252"/>
    </source>
</evidence>
<dbReference type="SUPFAM" id="SSF46689">
    <property type="entry name" value="Homeodomain-like"/>
    <property type="match status" value="2"/>
</dbReference>
<accession>A0A7C9VA49</accession>
<gene>
    <name evidence="5" type="ORF">G6N74_03665</name>
</gene>
<dbReference type="PANTHER" id="PTHR46796">
    <property type="entry name" value="HTH-TYPE TRANSCRIPTIONAL ACTIVATOR RHAS-RELATED"/>
    <property type="match status" value="1"/>
</dbReference>
<evidence type="ECO:0000256" key="1">
    <source>
        <dbReference type="ARBA" id="ARBA00023015"/>
    </source>
</evidence>
<dbReference type="GO" id="GO:0043565">
    <property type="term" value="F:sequence-specific DNA binding"/>
    <property type="evidence" value="ECO:0007669"/>
    <property type="project" value="InterPro"/>
</dbReference>
<dbReference type="AlphaFoldDB" id="A0A7C9VA49"/>
<dbReference type="SMART" id="SM00342">
    <property type="entry name" value="HTH_ARAC"/>
    <property type="match status" value="1"/>
</dbReference>
<keyword evidence="6" id="KW-1185">Reference proteome</keyword>
<feature type="domain" description="HTH araC/xylS-type" evidence="4">
    <location>
        <begin position="168"/>
        <end position="265"/>
    </location>
</feature>
<dbReference type="InterPro" id="IPR050204">
    <property type="entry name" value="AraC_XylS_family_regulators"/>
</dbReference>
<dbReference type="Pfam" id="PF12833">
    <property type="entry name" value="HTH_18"/>
    <property type="match status" value="1"/>
</dbReference>
<dbReference type="InterPro" id="IPR009057">
    <property type="entry name" value="Homeodomain-like_sf"/>
</dbReference>
<dbReference type="GO" id="GO:0003700">
    <property type="term" value="F:DNA-binding transcription factor activity"/>
    <property type="evidence" value="ECO:0007669"/>
    <property type="project" value="InterPro"/>
</dbReference>
<keyword evidence="2" id="KW-0238">DNA-binding</keyword>
<dbReference type="PROSITE" id="PS01124">
    <property type="entry name" value="HTH_ARAC_FAMILY_2"/>
    <property type="match status" value="1"/>
</dbReference>